<dbReference type="EMBL" id="JAODZU010000040">
    <property type="protein sequence ID" value="MDH0365147.1"/>
    <property type="molecule type" value="Genomic_DNA"/>
</dbReference>
<name>A0AA42L189_9BURK</name>
<reference evidence="1" key="1">
    <citation type="submission" date="2022-09" db="EMBL/GenBank/DDBJ databases">
        <title>Intensive care unit water sources are persistently colonized with multi-drug resistant bacteria and are the site of extensive horizontal gene transfer of antibiotic resistance genes.</title>
        <authorList>
            <person name="Diorio-Toth L."/>
        </authorList>
    </citation>
    <scope>NUCLEOTIDE SEQUENCE</scope>
    <source>
        <strain evidence="1">GD04130</strain>
    </source>
</reference>
<evidence type="ECO:0000313" key="2">
    <source>
        <dbReference type="Proteomes" id="UP001158297"/>
    </source>
</evidence>
<sequence length="147" mass="16170">MSLSASQIPRQPNRMPVSLVRALWILKWLLVLVLAWDQIASPLHQHRHDSGVDGSWIGAHAEVAGSEELHMDEGDHSSGFMHAITAVQSASGQLSSASEPYVLFFAFAEIFDLVQRMEHQALPAYIAPIYPSFRSLPPGGRAPPLHI</sequence>
<protein>
    <submittedName>
        <fullName evidence="1">Uncharacterized protein</fullName>
    </submittedName>
</protein>
<accession>A0AA42L189</accession>
<proteinExistence type="predicted"/>
<organism evidence="1 2">
    <name type="scientific">Comamonas aquatica</name>
    <dbReference type="NCBI Taxonomy" id="225991"/>
    <lineage>
        <taxon>Bacteria</taxon>
        <taxon>Pseudomonadati</taxon>
        <taxon>Pseudomonadota</taxon>
        <taxon>Betaproteobacteria</taxon>
        <taxon>Burkholderiales</taxon>
        <taxon>Comamonadaceae</taxon>
        <taxon>Comamonas</taxon>
    </lineage>
</organism>
<evidence type="ECO:0000313" key="1">
    <source>
        <dbReference type="EMBL" id="MDH0365147.1"/>
    </source>
</evidence>
<dbReference type="Proteomes" id="UP001158297">
    <property type="component" value="Unassembled WGS sequence"/>
</dbReference>
<dbReference type="RefSeq" id="WP_279860705.1">
    <property type="nucleotide sequence ID" value="NZ_JAODZU010000040.1"/>
</dbReference>
<dbReference type="AlphaFoldDB" id="A0AA42L189"/>
<comment type="caution">
    <text evidence="1">The sequence shown here is derived from an EMBL/GenBank/DDBJ whole genome shotgun (WGS) entry which is preliminary data.</text>
</comment>
<gene>
    <name evidence="1" type="ORF">N7330_19200</name>
</gene>